<comment type="caution">
    <text evidence="2">The sequence shown here is derived from an EMBL/GenBank/DDBJ whole genome shotgun (WGS) entry which is preliminary data.</text>
</comment>
<keyword evidence="3" id="KW-1185">Reference proteome</keyword>
<dbReference type="AlphaFoldDB" id="A0A5R8QCG8"/>
<sequence>MTITGIFLIISGSSLTFFLIKRRKKE</sequence>
<organism evidence="2 3">
    <name type="scientific">Culicoidibacter larvae</name>
    <dbReference type="NCBI Taxonomy" id="2579976"/>
    <lineage>
        <taxon>Bacteria</taxon>
        <taxon>Bacillati</taxon>
        <taxon>Bacillota</taxon>
        <taxon>Culicoidibacteria</taxon>
        <taxon>Culicoidibacterales</taxon>
        <taxon>Culicoidibacteraceae</taxon>
        <taxon>Culicoidibacter</taxon>
    </lineage>
</organism>
<proteinExistence type="predicted"/>
<protein>
    <recommendedName>
        <fullName evidence="4">LPXTG cell wall anchor domain-containing protein</fullName>
    </recommendedName>
</protein>
<keyword evidence="1" id="KW-0472">Membrane</keyword>
<evidence type="ECO:0000313" key="2">
    <source>
        <dbReference type="EMBL" id="TLG73018.1"/>
    </source>
</evidence>
<dbReference type="EMBL" id="VBWP01000006">
    <property type="protein sequence ID" value="TLG73018.1"/>
    <property type="molecule type" value="Genomic_DNA"/>
</dbReference>
<evidence type="ECO:0008006" key="4">
    <source>
        <dbReference type="Google" id="ProtNLM"/>
    </source>
</evidence>
<reference evidence="2 3" key="1">
    <citation type="submission" date="2019-05" db="EMBL/GenBank/DDBJ databases">
        <title>Culicoidintestinum kansasii gen. nov., sp. nov. from the gastrointestinal tract of the biting midge, Culicoides sonorensis.</title>
        <authorList>
            <person name="Neupane S."/>
            <person name="Ghosh A."/>
            <person name="Gunther S."/>
            <person name="Martin K."/>
            <person name="Zurek L."/>
        </authorList>
    </citation>
    <scope>NUCLEOTIDE SEQUENCE [LARGE SCALE GENOMIC DNA]</scope>
    <source>
        <strain evidence="2 3">CS-1</strain>
    </source>
</reference>
<gene>
    <name evidence="2" type="ORF">FEZ08_08135</name>
</gene>
<evidence type="ECO:0000313" key="3">
    <source>
        <dbReference type="Proteomes" id="UP000306912"/>
    </source>
</evidence>
<accession>A0A5R8QCG8</accession>
<dbReference type="Proteomes" id="UP000306912">
    <property type="component" value="Unassembled WGS sequence"/>
</dbReference>
<keyword evidence="1" id="KW-1133">Transmembrane helix</keyword>
<dbReference type="InParanoid" id="A0A5R8QCG8"/>
<evidence type="ECO:0000256" key="1">
    <source>
        <dbReference type="SAM" id="Phobius"/>
    </source>
</evidence>
<name>A0A5R8QCG8_9FIRM</name>
<keyword evidence="1" id="KW-0812">Transmembrane</keyword>
<feature type="transmembrane region" description="Helical" evidence="1">
    <location>
        <begin position="6"/>
        <end position="22"/>
    </location>
</feature>